<dbReference type="Pfam" id="PF13424">
    <property type="entry name" value="TPR_12"/>
    <property type="match status" value="2"/>
</dbReference>
<reference evidence="2 3" key="1">
    <citation type="journal article" date="2019" name="Int. J. Syst. Evol. Microbiol.">
        <title>The Global Catalogue of Microorganisms (GCM) 10K type strain sequencing project: providing services to taxonomists for standard genome sequencing and annotation.</title>
        <authorList>
            <consortium name="The Broad Institute Genomics Platform"/>
            <consortium name="The Broad Institute Genome Sequencing Center for Infectious Disease"/>
            <person name="Wu L."/>
            <person name="Ma J."/>
        </authorList>
    </citation>
    <scope>NUCLEOTIDE SEQUENCE [LARGE SCALE GENOMIC DNA]</scope>
    <source>
        <strain evidence="2 3">JCM 14969</strain>
    </source>
</reference>
<dbReference type="InterPro" id="IPR001387">
    <property type="entry name" value="Cro/C1-type_HTH"/>
</dbReference>
<name>A0ABN2EV19_9ACTN</name>
<dbReference type="Pfam" id="PF13181">
    <property type="entry name" value="TPR_8"/>
    <property type="match status" value="1"/>
</dbReference>
<dbReference type="EMBL" id="BAAAOS010000068">
    <property type="protein sequence ID" value="GAA1617558.1"/>
    <property type="molecule type" value="Genomic_DNA"/>
</dbReference>
<dbReference type="InterPro" id="IPR019734">
    <property type="entry name" value="TPR_rpt"/>
</dbReference>
<dbReference type="RefSeq" id="WP_344222410.1">
    <property type="nucleotide sequence ID" value="NZ_BAAAOS010000068.1"/>
</dbReference>
<evidence type="ECO:0000259" key="1">
    <source>
        <dbReference type="PROSITE" id="PS50943"/>
    </source>
</evidence>
<evidence type="ECO:0000313" key="3">
    <source>
        <dbReference type="Proteomes" id="UP001500393"/>
    </source>
</evidence>
<dbReference type="InterPro" id="IPR002182">
    <property type="entry name" value="NB-ARC"/>
</dbReference>
<dbReference type="CDD" id="cd00093">
    <property type="entry name" value="HTH_XRE"/>
    <property type="match status" value="1"/>
</dbReference>
<sequence length="805" mass="86252">MEADFATLLNRHRRAAQLTQEMLAEKAGMSVGAVGALERGVRRFPRRETVVALADALGLAVDDRSAFALAARRRHGARKATIDPPPPAVPRQLPLAVASFTGRTGDLGDLRTTLTGGTTPAITVVTGMAGVGKTALAVQAAHAVVDEYPDGQVYLNLHGYGAGDPLSPLDALDFLLRAFGVSGPDVPLKVEEAAARLRTLLADRRALILLDNARAGAQVESLLPGMGRSSVIITSRHELSGIPAVHTVRLGLMSSREGIELLRTIVGSSRVDREPEAAQSILDACGLLPLALGIVAGRLAGRAHWPLDHLAGLLRDERRRLDQLEHHDLGVRASFDVSIDNLAGSDVAKEQQAAAAFVLLGLPDAPDLTADVAAGLLACEDHSAARILEDLCDLHLVESPAPGRYRLHDLLRTYARERAQSSITAQDRAAAITRIVDLYAATAWHALEQAFPTAGRLPWFRAQTPVAVGGPTFDSPGPALAWLDGQRPHLVALTSQAAQTPGVPAASILRLAIGLHPFYASRGHWLDCLRVYRTALEVATTGDDREAEGFIRNDLGLVLFDLVLAGSGDPDEAVTQLYRSLELFEDLADHRGAAMALANLSHAFDLIGDHQRAIDCGERALSTYRKLDDPLGEAFAYVNIGNSHGRLGRTEEQRAAYDQSIAIGTRLRGDHVLAIAFLGSGVAYREAGEYTRSLDHLHQAAAKFDALSNQLGLVEALDELGIAYRRTGSPATAIEHHEEALEIALQYDDGQRLPQILHHLALALDDSGDRAAAVTHLEEALTLATRRGLPNSSEIRDDLLRLTDG</sequence>
<dbReference type="Pfam" id="PF00931">
    <property type="entry name" value="NB-ARC"/>
    <property type="match status" value="1"/>
</dbReference>
<dbReference type="Gene3D" id="1.10.260.40">
    <property type="entry name" value="lambda repressor-like DNA-binding domains"/>
    <property type="match status" value="1"/>
</dbReference>
<dbReference type="InterPro" id="IPR027417">
    <property type="entry name" value="P-loop_NTPase"/>
</dbReference>
<dbReference type="SMART" id="SM00530">
    <property type="entry name" value="HTH_XRE"/>
    <property type="match status" value="1"/>
</dbReference>
<comment type="caution">
    <text evidence="2">The sequence shown here is derived from an EMBL/GenBank/DDBJ whole genome shotgun (WGS) entry which is preliminary data.</text>
</comment>
<dbReference type="SUPFAM" id="SSF48452">
    <property type="entry name" value="TPR-like"/>
    <property type="match status" value="2"/>
</dbReference>
<proteinExistence type="predicted"/>
<dbReference type="Pfam" id="PF13560">
    <property type="entry name" value="HTH_31"/>
    <property type="match status" value="1"/>
</dbReference>
<dbReference type="SMART" id="SM00028">
    <property type="entry name" value="TPR"/>
    <property type="match status" value="5"/>
</dbReference>
<dbReference type="PANTHER" id="PTHR47691">
    <property type="entry name" value="REGULATOR-RELATED"/>
    <property type="match status" value="1"/>
</dbReference>
<dbReference type="PRINTS" id="PR00364">
    <property type="entry name" value="DISEASERSIST"/>
</dbReference>
<feature type="domain" description="HTH cro/C1-type" evidence="1">
    <location>
        <begin position="9"/>
        <end position="64"/>
    </location>
</feature>
<keyword evidence="3" id="KW-1185">Reference proteome</keyword>
<dbReference type="Gene3D" id="1.25.40.10">
    <property type="entry name" value="Tetratricopeptide repeat domain"/>
    <property type="match status" value="1"/>
</dbReference>
<protein>
    <submittedName>
        <fullName evidence="2">XRE family transcriptional regulator</fullName>
    </submittedName>
</protein>
<dbReference type="SUPFAM" id="SSF47413">
    <property type="entry name" value="lambda repressor-like DNA-binding domains"/>
    <property type="match status" value="1"/>
</dbReference>
<dbReference type="Proteomes" id="UP001500393">
    <property type="component" value="Unassembled WGS sequence"/>
</dbReference>
<dbReference type="PROSITE" id="PS50943">
    <property type="entry name" value="HTH_CROC1"/>
    <property type="match status" value="1"/>
</dbReference>
<dbReference type="InterPro" id="IPR011990">
    <property type="entry name" value="TPR-like_helical_dom_sf"/>
</dbReference>
<dbReference type="Gene3D" id="3.40.50.300">
    <property type="entry name" value="P-loop containing nucleotide triphosphate hydrolases"/>
    <property type="match status" value="1"/>
</dbReference>
<organism evidence="2 3">
    <name type="scientific">Kribbella sancticallisti</name>
    <dbReference type="NCBI Taxonomy" id="460087"/>
    <lineage>
        <taxon>Bacteria</taxon>
        <taxon>Bacillati</taxon>
        <taxon>Actinomycetota</taxon>
        <taxon>Actinomycetes</taxon>
        <taxon>Propionibacteriales</taxon>
        <taxon>Kribbellaceae</taxon>
        <taxon>Kribbella</taxon>
    </lineage>
</organism>
<evidence type="ECO:0000313" key="2">
    <source>
        <dbReference type="EMBL" id="GAA1617558.1"/>
    </source>
</evidence>
<dbReference type="SUPFAM" id="SSF52540">
    <property type="entry name" value="P-loop containing nucleoside triphosphate hydrolases"/>
    <property type="match status" value="1"/>
</dbReference>
<dbReference type="PANTHER" id="PTHR47691:SF3">
    <property type="entry name" value="HTH-TYPE TRANSCRIPTIONAL REGULATOR RV0890C-RELATED"/>
    <property type="match status" value="1"/>
</dbReference>
<accession>A0ABN2EV19</accession>
<gene>
    <name evidence="2" type="ORF">GCM10009789_84390</name>
</gene>
<dbReference type="InterPro" id="IPR010982">
    <property type="entry name" value="Lambda_DNA-bd_dom_sf"/>
</dbReference>